<name>A0A2T9YM14_9FUNG</name>
<comment type="caution">
    <text evidence="1">The sequence shown here is derived from an EMBL/GenBank/DDBJ whole genome shotgun (WGS) entry which is preliminary data.</text>
</comment>
<reference evidence="1 2" key="1">
    <citation type="journal article" date="2018" name="MBio">
        <title>Comparative Genomics Reveals the Core Gene Toolbox for the Fungus-Insect Symbiosis.</title>
        <authorList>
            <person name="Wang Y."/>
            <person name="Stata M."/>
            <person name="Wang W."/>
            <person name="Stajich J.E."/>
            <person name="White M.M."/>
            <person name="Moncalvo J.M."/>
        </authorList>
    </citation>
    <scope>NUCLEOTIDE SEQUENCE [LARGE SCALE GENOMIC DNA]</scope>
    <source>
        <strain evidence="1 2">SWE-8-4</strain>
    </source>
</reference>
<proteinExistence type="predicted"/>
<organism evidence="1 2">
    <name type="scientific">Smittium simulii</name>
    <dbReference type="NCBI Taxonomy" id="133385"/>
    <lineage>
        <taxon>Eukaryota</taxon>
        <taxon>Fungi</taxon>
        <taxon>Fungi incertae sedis</taxon>
        <taxon>Zoopagomycota</taxon>
        <taxon>Kickxellomycotina</taxon>
        <taxon>Harpellomycetes</taxon>
        <taxon>Harpellales</taxon>
        <taxon>Legeriomycetaceae</taxon>
        <taxon>Smittium</taxon>
    </lineage>
</organism>
<evidence type="ECO:0000313" key="2">
    <source>
        <dbReference type="Proteomes" id="UP000245383"/>
    </source>
</evidence>
<dbReference type="EMBL" id="MBFR01000130">
    <property type="protein sequence ID" value="PVU93377.1"/>
    <property type="molecule type" value="Genomic_DNA"/>
</dbReference>
<dbReference type="AlphaFoldDB" id="A0A2T9YM14"/>
<gene>
    <name evidence="1" type="ORF">BB561_003313</name>
</gene>
<accession>A0A2T9YM14</accession>
<dbReference type="Proteomes" id="UP000245383">
    <property type="component" value="Unassembled WGS sequence"/>
</dbReference>
<evidence type="ECO:0000313" key="1">
    <source>
        <dbReference type="EMBL" id="PVU93377.1"/>
    </source>
</evidence>
<sequence>MGNALSLNFSVRIRVNKRDIDDLYDLQLDSVVSDKYLGCRTKYLKSNSDLIKKLISTQGLLERQETFESTDIIDLYRMVSASVGEDNTYLECLREISSIIQTTRNINQNRDWGIRIENMILVLKNQVCDLSFKKNLLYKQILMIPLSDDINYKHVVLDIVQEAQINLTSSK</sequence>
<keyword evidence="2" id="KW-1185">Reference proteome</keyword>
<protein>
    <submittedName>
        <fullName evidence="1">Uncharacterized protein</fullName>
    </submittedName>
</protein>